<organism evidence="1 2">
    <name type="scientific">Silvibacterium bohemicum</name>
    <dbReference type="NCBI Taxonomy" id="1577686"/>
    <lineage>
        <taxon>Bacteria</taxon>
        <taxon>Pseudomonadati</taxon>
        <taxon>Acidobacteriota</taxon>
        <taxon>Terriglobia</taxon>
        <taxon>Terriglobales</taxon>
        <taxon>Acidobacteriaceae</taxon>
        <taxon>Silvibacterium</taxon>
    </lineage>
</organism>
<dbReference type="OrthoDB" id="117392at2"/>
<proteinExistence type="predicted"/>
<dbReference type="EMBL" id="JACHEK010000009">
    <property type="protein sequence ID" value="MBB6146192.1"/>
    <property type="molecule type" value="Genomic_DNA"/>
</dbReference>
<name>A0A841JXW6_9BACT</name>
<evidence type="ECO:0000313" key="2">
    <source>
        <dbReference type="Proteomes" id="UP000538666"/>
    </source>
</evidence>
<gene>
    <name evidence="1" type="ORF">HNQ77_004164</name>
</gene>
<protein>
    <recommendedName>
        <fullName evidence="3">Outer membrane lipoprotein-sorting protein</fullName>
    </recommendedName>
</protein>
<dbReference type="AlphaFoldDB" id="A0A841JXW6"/>
<accession>A0A841JXW6</accession>
<dbReference type="PROSITE" id="PS51257">
    <property type="entry name" value="PROKAR_LIPOPROTEIN"/>
    <property type="match status" value="1"/>
</dbReference>
<sequence length="288" mass="31839">MKKLSLLAVSLLGMLSGGIRILPGGIGVLSCGVAAWAQSPGQPPSDQAAADPAAAANAQKARAILDAMVQALGGPRWLALQNVYIEGRVSGFYQGKPTGAISDFHQWRTPTGEERVELGKKHDDVEIFIGQDCWEITYKGKKALPKEICDDSLRRKAHTIDVAVRTWLKDPNTILISEGQTLSERHLTDQVTLISPSNDSITIQIDAETHLPRSRTFQWRDPIYKDKNEEREEYDDYHTIDGIPTPYSITRFHNGDANSQRYVYKAAYNVALPPDAFNPDAAVSKIKK</sequence>
<dbReference type="RefSeq" id="WP_050058341.1">
    <property type="nucleotide sequence ID" value="NZ_JACHEK010000009.1"/>
</dbReference>
<dbReference type="Proteomes" id="UP000538666">
    <property type="component" value="Unassembled WGS sequence"/>
</dbReference>
<evidence type="ECO:0008006" key="3">
    <source>
        <dbReference type="Google" id="ProtNLM"/>
    </source>
</evidence>
<comment type="caution">
    <text evidence="1">The sequence shown here is derived from an EMBL/GenBank/DDBJ whole genome shotgun (WGS) entry which is preliminary data.</text>
</comment>
<keyword evidence="2" id="KW-1185">Reference proteome</keyword>
<evidence type="ECO:0000313" key="1">
    <source>
        <dbReference type="EMBL" id="MBB6146192.1"/>
    </source>
</evidence>
<reference evidence="1 2" key="1">
    <citation type="submission" date="2020-08" db="EMBL/GenBank/DDBJ databases">
        <title>Genomic Encyclopedia of Type Strains, Phase IV (KMG-IV): sequencing the most valuable type-strain genomes for metagenomic binning, comparative biology and taxonomic classification.</title>
        <authorList>
            <person name="Goeker M."/>
        </authorList>
    </citation>
    <scope>NUCLEOTIDE SEQUENCE [LARGE SCALE GENOMIC DNA]</scope>
    <source>
        <strain evidence="1 2">DSM 103733</strain>
    </source>
</reference>